<dbReference type="InterPro" id="IPR008972">
    <property type="entry name" value="Cupredoxin"/>
</dbReference>
<organism evidence="2 3">
    <name type="scientific">Agrocybe chaxingu</name>
    <dbReference type="NCBI Taxonomy" id="84603"/>
    <lineage>
        <taxon>Eukaryota</taxon>
        <taxon>Fungi</taxon>
        <taxon>Dikarya</taxon>
        <taxon>Basidiomycota</taxon>
        <taxon>Agaricomycotina</taxon>
        <taxon>Agaricomycetes</taxon>
        <taxon>Agaricomycetidae</taxon>
        <taxon>Agaricales</taxon>
        <taxon>Agaricineae</taxon>
        <taxon>Strophariaceae</taxon>
        <taxon>Agrocybe</taxon>
    </lineage>
</organism>
<proteinExistence type="predicted"/>
<protein>
    <recommendedName>
        <fullName evidence="4">Extracellular serine-rich protein</fullName>
    </recommendedName>
</protein>
<dbReference type="SUPFAM" id="SSF49503">
    <property type="entry name" value="Cupredoxins"/>
    <property type="match status" value="1"/>
</dbReference>
<dbReference type="PANTHER" id="PTHR34883">
    <property type="entry name" value="SERINE-RICH PROTEIN, PUTATIVE-RELATED-RELATED"/>
    <property type="match status" value="1"/>
</dbReference>
<evidence type="ECO:0000313" key="2">
    <source>
        <dbReference type="EMBL" id="KAJ3487268.1"/>
    </source>
</evidence>
<reference evidence="2" key="1">
    <citation type="submission" date="2022-07" db="EMBL/GenBank/DDBJ databases">
        <title>Genome Sequence of Agrocybe chaxingu.</title>
        <authorList>
            <person name="Buettner E."/>
        </authorList>
    </citation>
    <scope>NUCLEOTIDE SEQUENCE</scope>
    <source>
        <strain evidence="2">MP-N11</strain>
    </source>
</reference>
<evidence type="ECO:0008006" key="4">
    <source>
        <dbReference type="Google" id="ProtNLM"/>
    </source>
</evidence>
<dbReference type="PANTHER" id="PTHR34883:SF15">
    <property type="entry name" value="EXTRACELLULAR SERINE-RICH PROTEIN"/>
    <property type="match status" value="1"/>
</dbReference>
<comment type="caution">
    <text evidence="2">The sequence shown here is derived from an EMBL/GenBank/DDBJ whole genome shotgun (WGS) entry which is preliminary data.</text>
</comment>
<dbReference type="Proteomes" id="UP001148786">
    <property type="component" value="Unassembled WGS sequence"/>
</dbReference>
<evidence type="ECO:0000313" key="3">
    <source>
        <dbReference type="Proteomes" id="UP001148786"/>
    </source>
</evidence>
<dbReference type="AlphaFoldDB" id="A0A9W8JPG1"/>
<accession>A0A9W8JPG1</accession>
<dbReference type="InterPro" id="IPR052953">
    <property type="entry name" value="Ser-rich/MCO-related"/>
</dbReference>
<evidence type="ECO:0000256" key="1">
    <source>
        <dbReference type="SAM" id="MobiDB-lite"/>
    </source>
</evidence>
<feature type="region of interest" description="Disordered" evidence="1">
    <location>
        <begin position="204"/>
        <end position="227"/>
    </location>
</feature>
<dbReference type="Gene3D" id="2.60.40.420">
    <property type="entry name" value="Cupredoxins - blue copper proteins"/>
    <property type="match status" value="1"/>
</dbReference>
<gene>
    <name evidence="2" type="ORF">NLJ89_g11729</name>
</gene>
<sequence>MASTISHHVHFSQASLAPPAKPRLDVGLRRTFSTFLGISGFCPDVGATADSQGGIFQFIPPTVTAANGTVVTFRFIGAPGNHTVTQSTFNAPCDPVDGGFDSGWVAIPNADAIADEVPEFNLTITNDQAPIWFYCKQLTGRHCQQGMVGAINPPASGNTYEAFRTNAASVDRDSGQDQGGLVGIGASASAAVGPLPSGVQLVAPTETATSPPDPTASDGAPDPSTTADAAAGVVVPSLLVMVASLLGLAVV</sequence>
<dbReference type="EMBL" id="JANKHO010002961">
    <property type="protein sequence ID" value="KAJ3487268.1"/>
    <property type="molecule type" value="Genomic_DNA"/>
</dbReference>
<name>A0A9W8JPG1_9AGAR</name>
<keyword evidence="3" id="KW-1185">Reference proteome</keyword>
<dbReference type="CDD" id="cd00920">
    <property type="entry name" value="Cupredoxin"/>
    <property type="match status" value="1"/>
</dbReference>
<dbReference type="OrthoDB" id="2331100at2759"/>